<name>A0AAD5H8L5_9CHLO</name>
<gene>
    <name evidence="3" type="ORF">COHA_001817</name>
</gene>
<keyword evidence="4" id="KW-1185">Reference proteome</keyword>
<feature type="compositionally biased region" description="Acidic residues" evidence="2">
    <location>
        <begin position="320"/>
        <end position="353"/>
    </location>
</feature>
<evidence type="ECO:0000256" key="1">
    <source>
        <dbReference type="PROSITE-ProRule" id="PRU00221"/>
    </source>
</evidence>
<feature type="repeat" description="WD" evidence="1">
    <location>
        <begin position="673"/>
        <end position="707"/>
    </location>
</feature>
<reference evidence="3" key="1">
    <citation type="submission" date="2020-11" db="EMBL/GenBank/DDBJ databases">
        <title>Chlorella ohadii genome sequencing and assembly.</title>
        <authorList>
            <person name="Murik O."/>
            <person name="Treves H."/>
            <person name="Kedem I."/>
            <person name="Shotland Y."/>
            <person name="Kaplan A."/>
        </authorList>
    </citation>
    <scope>NUCLEOTIDE SEQUENCE</scope>
    <source>
        <strain evidence="3">1</strain>
    </source>
</reference>
<accession>A0AAD5H8L5</accession>
<dbReference type="AlphaFoldDB" id="A0AAD5H8L5"/>
<feature type="non-terminal residue" evidence="3">
    <location>
        <position position="813"/>
    </location>
</feature>
<keyword evidence="1" id="KW-0853">WD repeat</keyword>
<evidence type="ECO:0000313" key="4">
    <source>
        <dbReference type="Proteomes" id="UP001205105"/>
    </source>
</evidence>
<dbReference type="InterPro" id="IPR036322">
    <property type="entry name" value="WD40_repeat_dom_sf"/>
</dbReference>
<dbReference type="SUPFAM" id="SSF50978">
    <property type="entry name" value="WD40 repeat-like"/>
    <property type="match status" value="1"/>
</dbReference>
<evidence type="ECO:0000313" key="3">
    <source>
        <dbReference type="EMBL" id="KAI7844730.1"/>
    </source>
</evidence>
<dbReference type="InterPro" id="IPR001680">
    <property type="entry name" value="WD40_rpt"/>
</dbReference>
<dbReference type="Pfam" id="PF00400">
    <property type="entry name" value="WD40"/>
    <property type="match status" value="2"/>
</dbReference>
<feature type="compositionally biased region" description="Low complexity" evidence="2">
    <location>
        <begin position="451"/>
        <end position="474"/>
    </location>
</feature>
<dbReference type="PANTHER" id="PTHR19847:SF7">
    <property type="entry name" value="DDB1- AND CUL4-ASSOCIATED FACTOR 11"/>
    <property type="match status" value="1"/>
</dbReference>
<dbReference type="SMART" id="SM00320">
    <property type="entry name" value="WD40"/>
    <property type="match status" value="2"/>
</dbReference>
<feature type="region of interest" description="Disordered" evidence="2">
    <location>
        <begin position="259"/>
        <end position="353"/>
    </location>
</feature>
<dbReference type="PROSITE" id="PS50082">
    <property type="entry name" value="WD_REPEATS_2"/>
    <property type="match status" value="2"/>
</dbReference>
<dbReference type="GO" id="GO:0043161">
    <property type="term" value="P:proteasome-mediated ubiquitin-dependent protein catabolic process"/>
    <property type="evidence" value="ECO:0007669"/>
    <property type="project" value="TreeGrafter"/>
</dbReference>
<comment type="caution">
    <text evidence="3">The sequence shown here is derived from an EMBL/GenBank/DDBJ whole genome shotgun (WGS) entry which is preliminary data.</text>
</comment>
<feature type="region of interest" description="Disordered" evidence="2">
    <location>
        <begin position="404"/>
        <end position="488"/>
    </location>
</feature>
<dbReference type="Gene3D" id="2.130.10.10">
    <property type="entry name" value="YVTN repeat-like/Quinoprotein amine dehydrogenase"/>
    <property type="match status" value="1"/>
</dbReference>
<organism evidence="3 4">
    <name type="scientific">Chlorella ohadii</name>
    <dbReference type="NCBI Taxonomy" id="2649997"/>
    <lineage>
        <taxon>Eukaryota</taxon>
        <taxon>Viridiplantae</taxon>
        <taxon>Chlorophyta</taxon>
        <taxon>core chlorophytes</taxon>
        <taxon>Trebouxiophyceae</taxon>
        <taxon>Chlorellales</taxon>
        <taxon>Chlorellaceae</taxon>
        <taxon>Chlorella clade</taxon>
        <taxon>Chlorella</taxon>
    </lineage>
</organism>
<dbReference type="InterPro" id="IPR019312">
    <property type="entry name" value="CNOT11"/>
</dbReference>
<feature type="compositionally biased region" description="Gly residues" evidence="2">
    <location>
        <begin position="424"/>
        <end position="434"/>
    </location>
</feature>
<dbReference type="GO" id="GO:0080008">
    <property type="term" value="C:Cul4-RING E3 ubiquitin ligase complex"/>
    <property type="evidence" value="ECO:0007669"/>
    <property type="project" value="TreeGrafter"/>
</dbReference>
<dbReference type="InterPro" id="IPR015943">
    <property type="entry name" value="WD40/YVTN_repeat-like_dom_sf"/>
</dbReference>
<dbReference type="PROSITE" id="PS50294">
    <property type="entry name" value="WD_REPEATS_REGION"/>
    <property type="match status" value="2"/>
</dbReference>
<proteinExistence type="predicted"/>
<dbReference type="EMBL" id="JADXDR010000025">
    <property type="protein sequence ID" value="KAI7844730.1"/>
    <property type="molecule type" value="Genomic_DNA"/>
</dbReference>
<sequence>MQQAAHTTSDLLRLLAAEGAPFADVAAAVAARFGGDPASRAWLARTLVTLLRDGLLYTEAEKLNAAYLLRFAAPDAPGAREALLHLSLPDSGEPAAQRLIEALRGSLAAALTEAMAEAVDGGAASSSGGARDALQPQHMRGLVEHNSSVAAELLLALTARLPAAAAVYAAAVAEAPMSAQSVECISTVIGRGELPDWVLTTFLSNCMQDTNACQDAGRQSRQVKLLCACVGLALQHQPASLAEALPELQSFCIQLRGGPQRMGVGSSRSSQHRRSATMQRRSSRRGAQEPAGPEDHEDVQRNERGSIGASSEGEGRPEAEAEEAEEGSTASEEEEEDSDEEYELEEGDLESDGEEDVYALLNRAASMASSRQIQQFPLLRDWTPPVMRHELAAELSMRSAAASLRGAPHPLARQAMPDSNGSSGSSGSGRGASGSGAAAAAPAGSPPSSPPGRSGARASARRSSAADASAGAAPEAPPTPPATASARPKRLNPAHALLLREARQGSRGGHMLPEQCAHFAAFHRLPREPTRVFDQRPSRAYIGQFTLAGDVFIAAFQHERRIRMYDVHRGFKLVKDVEARGLQWTVTDTALSGDNRFLLYSSITPEVHLVNMQSTDSVHSVANVTDIHETLDFAGGRSQRLGIWSIEWTPDSRRNRGGHQRPGPARMRTVAQVGGHGDDVNAVAYAEPDAPNVIFSGSDDSFVKVWDRRTMGASGRRTRPAGVFVGHTEGVTHLDSKGDGRYVISNSKDQSIKLWDTRKMAAENDAARLAKDAPSFHWDYRWMEYPARGRVVQHPGCQAVQTYRGHAVLSTLI</sequence>
<dbReference type="PANTHER" id="PTHR19847">
    <property type="entry name" value="DDB1- AND CUL4-ASSOCIATED FACTOR 11"/>
    <property type="match status" value="1"/>
</dbReference>
<feature type="repeat" description="WD" evidence="1">
    <location>
        <begin position="724"/>
        <end position="765"/>
    </location>
</feature>
<dbReference type="Proteomes" id="UP001205105">
    <property type="component" value="Unassembled WGS sequence"/>
</dbReference>
<evidence type="ECO:0000256" key="2">
    <source>
        <dbReference type="SAM" id="MobiDB-lite"/>
    </source>
</evidence>
<protein>
    <submittedName>
        <fullName evidence="3">Uncharacterized protein</fullName>
    </submittedName>
</protein>
<dbReference type="InterPro" id="IPR051859">
    <property type="entry name" value="DCAF"/>
</dbReference>
<dbReference type="GO" id="GO:0030014">
    <property type="term" value="C:CCR4-NOT complex"/>
    <property type="evidence" value="ECO:0007669"/>
    <property type="project" value="InterPro"/>
</dbReference>
<dbReference type="Pfam" id="PF10155">
    <property type="entry name" value="CNOT11"/>
    <property type="match status" value="1"/>
</dbReference>